<dbReference type="PROSITE" id="PS00130">
    <property type="entry name" value="U_DNA_GLYCOSYLASE"/>
    <property type="match status" value="1"/>
</dbReference>
<organism evidence="12 13">
    <name type="scientific">Yinghuangia soli</name>
    <dbReference type="NCBI Taxonomy" id="2908204"/>
    <lineage>
        <taxon>Bacteria</taxon>
        <taxon>Bacillati</taxon>
        <taxon>Actinomycetota</taxon>
        <taxon>Actinomycetes</taxon>
        <taxon>Kitasatosporales</taxon>
        <taxon>Streptomycetaceae</taxon>
        <taxon>Yinghuangia</taxon>
    </lineage>
</organism>
<feature type="active site" description="Proton acceptor" evidence="7 9">
    <location>
        <position position="64"/>
    </location>
</feature>
<dbReference type="GO" id="GO:0005737">
    <property type="term" value="C:cytoplasm"/>
    <property type="evidence" value="ECO:0007669"/>
    <property type="project" value="UniProtKB-SubCell"/>
</dbReference>
<dbReference type="NCBIfam" id="NF003588">
    <property type="entry name" value="PRK05254.1-1"/>
    <property type="match status" value="1"/>
</dbReference>
<dbReference type="RefSeq" id="WP_235050068.1">
    <property type="nucleotide sequence ID" value="NZ_JAKFHA010000001.1"/>
</dbReference>
<comment type="similarity">
    <text evidence="3 7 10">Belongs to the uracil-DNA glycosylase (UDG) superfamily. UNG family.</text>
</comment>
<evidence type="ECO:0000256" key="10">
    <source>
        <dbReference type="RuleBase" id="RU003780"/>
    </source>
</evidence>
<dbReference type="AlphaFoldDB" id="A0AA41TWM9"/>
<dbReference type="NCBIfam" id="NF003589">
    <property type="entry name" value="PRK05254.1-2"/>
    <property type="match status" value="1"/>
</dbReference>
<evidence type="ECO:0000313" key="13">
    <source>
        <dbReference type="Proteomes" id="UP001165378"/>
    </source>
</evidence>
<evidence type="ECO:0000256" key="2">
    <source>
        <dbReference type="ARBA" id="ARBA00002631"/>
    </source>
</evidence>
<evidence type="ECO:0000256" key="8">
    <source>
        <dbReference type="NCBIfam" id="TIGR00628"/>
    </source>
</evidence>
<comment type="function">
    <text evidence="2 7 10">Excises uracil residues from the DNA which can arise as a result of misincorporation of dUMP residues by DNA polymerase or due to deamination of cytosine.</text>
</comment>
<dbReference type="NCBIfam" id="NF003591">
    <property type="entry name" value="PRK05254.1-4"/>
    <property type="match status" value="1"/>
</dbReference>
<dbReference type="GO" id="GO:0004844">
    <property type="term" value="F:uracil DNA N-glycosylase activity"/>
    <property type="evidence" value="ECO:0007669"/>
    <property type="project" value="UniProtKB-UniRule"/>
</dbReference>
<keyword evidence="12" id="KW-0326">Glycosidase</keyword>
<dbReference type="Gene3D" id="3.40.470.10">
    <property type="entry name" value="Uracil-DNA glycosylase-like domain"/>
    <property type="match status" value="1"/>
</dbReference>
<comment type="caution">
    <text evidence="12">The sequence shown here is derived from an EMBL/GenBank/DDBJ whole genome shotgun (WGS) entry which is preliminary data.</text>
</comment>
<name>A0AA41TWM9_9ACTN</name>
<keyword evidence="5 7" id="KW-0378">Hydrolase</keyword>
<keyword evidence="4 7" id="KW-0227">DNA damage</keyword>
<evidence type="ECO:0000256" key="9">
    <source>
        <dbReference type="PROSITE-ProRule" id="PRU10072"/>
    </source>
</evidence>
<dbReference type="HAMAP" id="MF_00148">
    <property type="entry name" value="UDG"/>
    <property type="match status" value="1"/>
</dbReference>
<evidence type="ECO:0000256" key="3">
    <source>
        <dbReference type="ARBA" id="ARBA00008184"/>
    </source>
</evidence>
<keyword evidence="7" id="KW-0963">Cytoplasm</keyword>
<dbReference type="GO" id="GO:0097510">
    <property type="term" value="P:base-excision repair, AP site formation via deaminated base removal"/>
    <property type="evidence" value="ECO:0007669"/>
    <property type="project" value="TreeGrafter"/>
</dbReference>
<evidence type="ECO:0000256" key="7">
    <source>
        <dbReference type="HAMAP-Rule" id="MF_00148"/>
    </source>
</evidence>
<dbReference type="SMART" id="SM00986">
    <property type="entry name" value="UDG"/>
    <property type="match status" value="1"/>
</dbReference>
<accession>A0AA41TWM9</accession>
<comment type="subcellular location">
    <subcellularLocation>
        <location evidence="7">Cytoplasm</location>
    </subcellularLocation>
</comment>
<dbReference type="PANTHER" id="PTHR11264:SF0">
    <property type="entry name" value="URACIL-DNA GLYCOSYLASE"/>
    <property type="match status" value="1"/>
</dbReference>
<dbReference type="Proteomes" id="UP001165378">
    <property type="component" value="Unassembled WGS sequence"/>
</dbReference>
<comment type="catalytic activity">
    <reaction evidence="1 7 10">
        <text>Hydrolyzes single-stranded DNA or mismatched double-stranded DNA and polynucleotides, releasing free uracil.</text>
        <dbReference type="EC" id="3.2.2.27"/>
    </reaction>
</comment>
<dbReference type="PANTHER" id="PTHR11264">
    <property type="entry name" value="URACIL-DNA GLYCOSYLASE"/>
    <property type="match status" value="1"/>
</dbReference>
<evidence type="ECO:0000259" key="11">
    <source>
        <dbReference type="SMART" id="SM00986"/>
    </source>
</evidence>
<dbReference type="FunFam" id="3.40.470.10:FF:000001">
    <property type="entry name" value="Uracil-DNA glycosylase"/>
    <property type="match status" value="1"/>
</dbReference>
<keyword evidence="6 7" id="KW-0234">DNA repair</keyword>
<evidence type="ECO:0000313" key="12">
    <source>
        <dbReference type="EMBL" id="MCF2526003.1"/>
    </source>
</evidence>
<evidence type="ECO:0000256" key="1">
    <source>
        <dbReference type="ARBA" id="ARBA00001400"/>
    </source>
</evidence>
<keyword evidence="13" id="KW-1185">Reference proteome</keyword>
<dbReference type="EC" id="3.2.2.27" evidence="7 8"/>
<dbReference type="SMART" id="SM00987">
    <property type="entry name" value="UreE_C"/>
    <property type="match status" value="1"/>
</dbReference>
<dbReference type="NCBIfam" id="NF003592">
    <property type="entry name" value="PRK05254.1-5"/>
    <property type="match status" value="1"/>
</dbReference>
<dbReference type="SUPFAM" id="SSF52141">
    <property type="entry name" value="Uracil-DNA glycosylase-like"/>
    <property type="match status" value="1"/>
</dbReference>
<reference evidence="12" key="1">
    <citation type="submission" date="2022-01" db="EMBL/GenBank/DDBJ databases">
        <title>Genome-Based Taxonomic Classification of the Phylum Actinobacteria.</title>
        <authorList>
            <person name="Gao Y."/>
        </authorList>
    </citation>
    <scope>NUCLEOTIDE SEQUENCE</scope>
    <source>
        <strain evidence="12">KLBMP 8922</strain>
    </source>
</reference>
<evidence type="ECO:0000256" key="6">
    <source>
        <dbReference type="ARBA" id="ARBA00023204"/>
    </source>
</evidence>
<dbReference type="EMBL" id="JAKFHA010000001">
    <property type="protein sequence ID" value="MCF2526003.1"/>
    <property type="molecule type" value="Genomic_DNA"/>
</dbReference>
<proteinExistence type="inferred from homology"/>
<dbReference type="CDD" id="cd10027">
    <property type="entry name" value="UDG-F1-like"/>
    <property type="match status" value="1"/>
</dbReference>
<protein>
    <recommendedName>
        <fullName evidence="7 8">Uracil-DNA glycosylase</fullName>
        <shortName evidence="7">UDG</shortName>
        <ecNumber evidence="7 8">3.2.2.27</ecNumber>
    </recommendedName>
</protein>
<feature type="domain" description="Uracil-DNA glycosylase-like" evidence="11">
    <location>
        <begin position="49"/>
        <end position="208"/>
    </location>
</feature>
<evidence type="ECO:0000256" key="5">
    <source>
        <dbReference type="ARBA" id="ARBA00022801"/>
    </source>
</evidence>
<dbReference type="Pfam" id="PF03167">
    <property type="entry name" value="UDG"/>
    <property type="match status" value="1"/>
</dbReference>
<sequence>MQTLPESWRPVLADELTADYYAALTAFVDAERAAHEVFPPEDEVFAALEATAYEDVKVLVVGQDPYHDNNQAHGMCFSVRPGIKVPPSLRNIYKESVTDIGLTVPDNGYLMPWAEQGVLLLNTVLTVRAHEAASHKGQGWERFTDAVIKSVSDREQPVVFLLWGAHAKKKAALIDTSRHVIVEGAHPSPLSAKKFFGSKPFSQIDAALEKMGHGKIDWQIPDLGKVDA</sequence>
<dbReference type="NCBIfam" id="TIGR00628">
    <property type="entry name" value="ung"/>
    <property type="match status" value="1"/>
</dbReference>
<dbReference type="InterPro" id="IPR005122">
    <property type="entry name" value="Uracil-DNA_glycosylase-like"/>
</dbReference>
<gene>
    <name evidence="7 12" type="primary">ung</name>
    <name evidence="12" type="ORF">LZ495_02020</name>
</gene>
<evidence type="ECO:0000256" key="4">
    <source>
        <dbReference type="ARBA" id="ARBA00022763"/>
    </source>
</evidence>
<dbReference type="InterPro" id="IPR018085">
    <property type="entry name" value="Ura-DNA_Glyclase_AS"/>
</dbReference>
<dbReference type="InterPro" id="IPR002043">
    <property type="entry name" value="UDG_fam1"/>
</dbReference>
<dbReference type="InterPro" id="IPR036895">
    <property type="entry name" value="Uracil-DNA_glycosylase-like_sf"/>
</dbReference>